<comment type="caution">
    <text evidence="1">The sequence shown here is derived from an EMBL/GenBank/DDBJ whole genome shotgun (WGS) entry which is preliminary data.</text>
</comment>
<dbReference type="AlphaFoldDB" id="A0A1Q3DZH9"/>
<name>A0A1Q3DZH9_LENED</name>
<gene>
    <name evidence="1" type="ORF">LENED_001921</name>
</gene>
<protein>
    <submittedName>
        <fullName evidence="1">Uncharacterized protein</fullName>
    </submittedName>
</protein>
<reference evidence="1 2" key="2">
    <citation type="submission" date="2017-02" db="EMBL/GenBank/DDBJ databases">
        <title>A genome survey and senescence transcriptome analysis in Lentinula edodes.</title>
        <authorList>
            <person name="Sakamoto Y."/>
            <person name="Nakade K."/>
            <person name="Sato S."/>
            <person name="Yoshida Y."/>
            <person name="Miyazaki K."/>
            <person name="Natsume S."/>
            <person name="Konno N."/>
        </authorList>
    </citation>
    <scope>NUCLEOTIDE SEQUENCE [LARGE SCALE GENOMIC DNA]</scope>
    <source>
        <strain evidence="1 2">NBRC 111202</strain>
    </source>
</reference>
<organism evidence="1 2">
    <name type="scientific">Lentinula edodes</name>
    <name type="common">Shiitake mushroom</name>
    <name type="synonym">Lentinus edodes</name>
    <dbReference type="NCBI Taxonomy" id="5353"/>
    <lineage>
        <taxon>Eukaryota</taxon>
        <taxon>Fungi</taxon>
        <taxon>Dikarya</taxon>
        <taxon>Basidiomycota</taxon>
        <taxon>Agaricomycotina</taxon>
        <taxon>Agaricomycetes</taxon>
        <taxon>Agaricomycetidae</taxon>
        <taxon>Agaricales</taxon>
        <taxon>Marasmiineae</taxon>
        <taxon>Omphalotaceae</taxon>
        <taxon>Lentinula</taxon>
    </lineage>
</organism>
<evidence type="ECO:0000313" key="2">
    <source>
        <dbReference type="Proteomes" id="UP000188533"/>
    </source>
</evidence>
<proteinExistence type="predicted"/>
<accession>A0A1Q3DZH9</accession>
<dbReference type="Proteomes" id="UP000188533">
    <property type="component" value="Unassembled WGS sequence"/>
</dbReference>
<dbReference type="EMBL" id="BDGU01000030">
    <property type="protein sequence ID" value="GAW00405.1"/>
    <property type="molecule type" value="Genomic_DNA"/>
</dbReference>
<evidence type="ECO:0000313" key="1">
    <source>
        <dbReference type="EMBL" id="GAW00405.1"/>
    </source>
</evidence>
<reference evidence="1 2" key="1">
    <citation type="submission" date="2016-08" db="EMBL/GenBank/DDBJ databases">
        <authorList>
            <consortium name="Lentinula edodes genome sequencing consortium"/>
            <person name="Sakamoto Y."/>
            <person name="Nakade K."/>
            <person name="Sato S."/>
            <person name="Yoshida Y."/>
            <person name="Miyazaki K."/>
            <person name="Natsume S."/>
            <person name="Konno N."/>
        </authorList>
    </citation>
    <scope>NUCLEOTIDE SEQUENCE [LARGE SCALE GENOMIC DNA]</scope>
    <source>
        <strain evidence="1 2">NBRC 111202</strain>
    </source>
</reference>
<keyword evidence="2" id="KW-1185">Reference proteome</keyword>
<sequence>MHVVVLKSTGNGTKSRLATPATVLNVAHETIHRCDNVWFDGRKLAMDLQNNTYSFSSRKKLLYSRKPHYADVELFGVTLP</sequence>